<reference evidence="4" key="1">
    <citation type="submission" date="2019-08" db="EMBL/GenBank/DDBJ databases">
        <authorList>
            <person name="Kucharzyk K."/>
            <person name="Murdoch R.W."/>
            <person name="Higgins S."/>
            <person name="Loffler F."/>
        </authorList>
    </citation>
    <scope>NUCLEOTIDE SEQUENCE</scope>
</reference>
<dbReference type="FunFam" id="3.30.505.50:FF:000001">
    <property type="entry name" value="Ribosome hibernation promoting factor"/>
    <property type="match status" value="1"/>
</dbReference>
<sequence>MRYNIKGKNMEVGDRTREKVSAKLDRVKKLFPDDVETTVVIKNEKFEYVVEVTIPMAKRVVRAEVASDEMMTAVDKAVDIIERQIVRYKKRLQSQVRRNAAFKAEYDSVTVDETIIDEEPLYKIEKSKKFEIRPMSAEEAVMQMELLGHSFFVFRNDQEELINVVYKRKDGSFGLIEPE</sequence>
<dbReference type="EMBL" id="VSSQ01002864">
    <property type="protein sequence ID" value="MPM17806.1"/>
    <property type="molecule type" value="Genomic_DNA"/>
</dbReference>
<dbReference type="InterPro" id="IPR003489">
    <property type="entry name" value="RHF/RaiA"/>
</dbReference>
<evidence type="ECO:0000313" key="4">
    <source>
        <dbReference type="EMBL" id="MPM17806.1"/>
    </source>
</evidence>
<evidence type="ECO:0000256" key="2">
    <source>
        <dbReference type="ARBA" id="ARBA00022845"/>
    </source>
</evidence>
<dbReference type="Gene3D" id="3.30.505.50">
    <property type="entry name" value="Sigma 54 modulation/S30EA ribosomal protein, C-terminal domain"/>
    <property type="match status" value="1"/>
</dbReference>
<dbReference type="GO" id="GO:0022627">
    <property type="term" value="C:cytosolic small ribosomal subunit"/>
    <property type="evidence" value="ECO:0007669"/>
    <property type="project" value="TreeGrafter"/>
</dbReference>
<gene>
    <name evidence="4" type="primary">yvyD_4</name>
    <name evidence="4" type="ORF">SDC9_64205</name>
</gene>
<feature type="domain" description="Sigma 54 modulation/S30EA ribosomal protein C-terminal" evidence="3">
    <location>
        <begin position="123"/>
        <end position="175"/>
    </location>
</feature>
<dbReference type="CDD" id="cd00552">
    <property type="entry name" value="RaiA"/>
    <property type="match status" value="1"/>
</dbReference>
<dbReference type="InterPro" id="IPR036567">
    <property type="entry name" value="RHF-like"/>
</dbReference>
<comment type="caution">
    <text evidence="4">The sequence shown here is derived from an EMBL/GenBank/DDBJ whole genome shotgun (WGS) entry which is preliminary data.</text>
</comment>
<dbReference type="GO" id="GO:0045900">
    <property type="term" value="P:negative regulation of translational elongation"/>
    <property type="evidence" value="ECO:0007669"/>
    <property type="project" value="TreeGrafter"/>
</dbReference>
<dbReference type="GO" id="GO:0043024">
    <property type="term" value="F:ribosomal small subunit binding"/>
    <property type="evidence" value="ECO:0007669"/>
    <property type="project" value="TreeGrafter"/>
</dbReference>
<dbReference type="PANTHER" id="PTHR33231">
    <property type="entry name" value="30S RIBOSOMAL PROTEIN"/>
    <property type="match status" value="1"/>
</dbReference>
<dbReference type="HAMAP" id="MF_00839">
    <property type="entry name" value="HPF"/>
    <property type="match status" value="1"/>
</dbReference>
<name>A0A644XNN9_9ZZZZ</name>
<dbReference type="InterPro" id="IPR038416">
    <property type="entry name" value="Ribosom_S30AE_C_sf"/>
</dbReference>
<dbReference type="AlphaFoldDB" id="A0A644XNN9"/>
<organism evidence="4">
    <name type="scientific">bioreactor metagenome</name>
    <dbReference type="NCBI Taxonomy" id="1076179"/>
    <lineage>
        <taxon>unclassified sequences</taxon>
        <taxon>metagenomes</taxon>
        <taxon>ecological metagenomes</taxon>
    </lineage>
</organism>
<proteinExistence type="inferred from homology"/>
<dbReference type="InterPro" id="IPR034694">
    <property type="entry name" value="HPF_long/plastid"/>
</dbReference>
<keyword evidence="1" id="KW-0963">Cytoplasm</keyword>
<dbReference type="PANTHER" id="PTHR33231:SF1">
    <property type="entry name" value="30S RIBOSOMAL PROTEIN"/>
    <property type="match status" value="1"/>
</dbReference>
<keyword evidence="2" id="KW-0810">Translation regulation</keyword>
<dbReference type="Gene3D" id="3.30.160.100">
    <property type="entry name" value="Ribosome hibernation promotion factor-like"/>
    <property type="match status" value="1"/>
</dbReference>
<dbReference type="NCBIfam" id="TIGR00741">
    <property type="entry name" value="yfiA"/>
    <property type="match status" value="1"/>
</dbReference>
<evidence type="ECO:0000256" key="1">
    <source>
        <dbReference type="ARBA" id="ARBA00022490"/>
    </source>
</evidence>
<dbReference type="SUPFAM" id="SSF69754">
    <property type="entry name" value="Ribosome binding protein Y (YfiA homologue)"/>
    <property type="match status" value="1"/>
</dbReference>
<dbReference type="InterPro" id="IPR050574">
    <property type="entry name" value="HPF/YfiA_ribosome-assoc"/>
</dbReference>
<protein>
    <submittedName>
        <fullName evidence="4">Ribosome hibernation promotion factor</fullName>
    </submittedName>
</protein>
<dbReference type="Pfam" id="PF16321">
    <property type="entry name" value="Ribosom_S30AE_C"/>
    <property type="match status" value="1"/>
</dbReference>
<dbReference type="Pfam" id="PF02482">
    <property type="entry name" value="Ribosomal_S30AE"/>
    <property type="match status" value="1"/>
</dbReference>
<evidence type="ECO:0000259" key="3">
    <source>
        <dbReference type="Pfam" id="PF16321"/>
    </source>
</evidence>
<accession>A0A644XNN9</accession>
<dbReference type="InterPro" id="IPR032528">
    <property type="entry name" value="Ribosom_S30AE_C"/>
</dbReference>